<dbReference type="Proteomes" id="UP000521379">
    <property type="component" value="Unassembled WGS sequence"/>
</dbReference>
<keyword evidence="2" id="KW-0808">Transferase</keyword>
<dbReference type="PANTHER" id="PTHR21015">
    <property type="entry name" value="UDP-N-ACETYLGLUCOSAMINE--N-ACETYLMURAMYL-(PENTAPEPTIDE) PYROPHOSPHORYL-UNDECAPRENOL N-ACETYLGLUCOSAMINE TRANSFERASE 1"/>
    <property type="match status" value="1"/>
</dbReference>
<protein>
    <submittedName>
        <fullName evidence="2">Glycosyl transferase family 28</fullName>
    </submittedName>
</protein>
<gene>
    <name evidence="2" type="ORF">GTW58_05900</name>
</gene>
<proteinExistence type="predicted"/>
<name>A0A846TRC0_9MICC</name>
<dbReference type="RefSeq" id="WP_119932861.1">
    <property type="nucleotide sequence ID" value="NZ_JAAVUN010000009.1"/>
</dbReference>
<dbReference type="InterPro" id="IPR007235">
    <property type="entry name" value="Glyco_trans_28_C"/>
</dbReference>
<dbReference type="GO" id="GO:0016758">
    <property type="term" value="F:hexosyltransferase activity"/>
    <property type="evidence" value="ECO:0007669"/>
    <property type="project" value="InterPro"/>
</dbReference>
<evidence type="ECO:0000313" key="2">
    <source>
        <dbReference type="EMBL" id="NKE09480.1"/>
    </source>
</evidence>
<dbReference type="Pfam" id="PF04101">
    <property type="entry name" value="Glyco_tran_28_C"/>
    <property type="match status" value="1"/>
</dbReference>
<comment type="caution">
    <text evidence="2">The sequence shown here is derived from an EMBL/GenBank/DDBJ whole genome shotgun (WGS) entry which is preliminary data.</text>
</comment>
<evidence type="ECO:0000259" key="1">
    <source>
        <dbReference type="Pfam" id="PF04101"/>
    </source>
</evidence>
<keyword evidence="3" id="KW-1185">Reference proteome</keyword>
<dbReference type="EMBL" id="JAAVUN010000009">
    <property type="protein sequence ID" value="NKE09480.1"/>
    <property type="molecule type" value="Genomic_DNA"/>
</dbReference>
<dbReference type="Gene3D" id="3.40.50.2000">
    <property type="entry name" value="Glycogen Phosphorylase B"/>
    <property type="match status" value="1"/>
</dbReference>
<sequence length="401" mass="43304">METEELRVVFYSHDSQGLGHTRRNVALAHALVNHLPGLTGRAVTGLLLTGVDNATAHDKPEGFDWVVLPGVAKDTGTYEPRNLSVGMDHLTNLRSGLIEAALLGFHPHLVVVDRHAWGVQRELQAPLLRLRAEFPQTQIILGLREVLDSPEAAAREWENLGELETFRAVYNHIWVYGDRDVHDPVSSGEIPAELGDMIQHTGYLAAGRPVGERTSGMSRPYIVSMAGGGSDGVDLLTAAARARVPHGYRHLVITGPQMDPAQVQRIQTVASERTIVVNAVPDALAEVLAADAVISMGGYNSTTEILTTNTPALIVPREHPRQEQLIRATALRQVGAVDLLRARDLTAQAISAWMRRAVGTVRLRHHLNLSGLQTAAHLAAQALTAAHPLPSGICGQGALSR</sequence>
<organism evidence="2 3">
    <name type="scientific">Kocuria subflava</name>
    <dbReference type="NCBI Taxonomy" id="1736139"/>
    <lineage>
        <taxon>Bacteria</taxon>
        <taxon>Bacillati</taxon>
        <taxon>Actinomycetota</taxon>
        <taxon>Actinomycetes</taxon>
        <taxon>Micrococcales</taxon>
        <taxon>Micrococcaceae</taxon>
        <taxon>Kocuria</taxon>
    </lineage>
</organism>
<accession>A0A846TRC0</accession>
<feature type="domain" description="Glycosyl transferase family 28 C-terminal" evidence="1">
    <location>
        <begin position="228"/>
        <end position="351"/>
    </location>
</feature>
<dbReference type="AlphaFoldDB" id="A0A846TRC0"/>
<dbReference type="SUPFAM" id="SSF53756">
    <property type="entry name" value="UDP-Glycosyltransferase/glycogen phosphorylase"/>
    <property type="match status" value="1"/>
</dbReference>
<dbReference type="PANTHER" id="PTHR21015:SF28">
    <property type="entry name" value="SLL1722 PROTEIN"/>
    <property type="match status" value="1"/>
</dbReference>
<reference evidence="2 3" key="1">
    <citation type="submission" date="2020-02" db="EMBL/GenBank/DDBJ databases">
        <authorList>
            <person name="Sun Q."/>
        </authorList>
    </citation>
    <scope>NUCLEOTIDE SEQUENCE [LARGE SCALE GENOMIC DNA]</scope>
    <source>
        <strain evidence="2 3">YIM 13062</strain>
    </source>
</reference>
<evidence type="ECO:0000313" key="3">
    <source>
        <dbReference type="Proteomes" id="UP000521379"/>
    </source>
</evidence>